<protein>
    <recommendedName>
        <fullName evidence="7">HPr domain-containing protein</fullName>
    </recommendedName>
</protein>
<dbReference type="PROSITE" id="PS00369">
    <property type="entry name" value="PTS_HPR_HIS"/>
    <property type="match status" value="1"/>
</dbReference>
<feature type="domain" description="EAL" evidence="4">
    <location>
        <begin position="1"/>
        <end position="89"/>
    </location>
</feature>
<dbReference type="InterPro" id="IPR035895">
    <property type="entry name" value="HPr-like_sf"/>
</dbReference>
<dbReference type="InterPro" id="IPR050399">
    <property type="entry name" value="HPr"/>
</dbReference>
<dbReference type="Pfam" id="PF00381">
    <property type="entry name" value="PTS-HPr"/>
    <property type="match status" value="1"/>
</dbReference>
<evidence type="ECO:0000256" key="3">
    <source>
        <dbReference type="ARBA" id="ARBA00022683"/>
    </source>
</evidence>
<dbReference type="CDD" id="cd00367">
    <property type="entry name" value="PTS-HPr_like"/>
    <property type="match status" value="1"/>
</dbReference>
<dbReference type="SUPFAM" id="SSF55594">
    <property type="entry name" value="HPr-like"/>
    <property type="match status" value="1"/>
</dbReference>
<dbReference type="PROSITE" id="PS00589">
    <property type="entry name" value="PTS_HPR_SER"/>
    <property type="match status" value="1"/>
</dbReference>
<dbReference type="GO" id="GO:0005737">
    <property type="term" value="C:cytoplasm"/>
    <property type="evidence" value="ECO:0007669"/>
    <property type="project" value="UniProtKB-SubCell"/>
</dbReference>
<dbReference type="GO" id="GO:0009401">
    <property type="term" value="P:phosphoenolpyruvate-dependent sugar phosphotransferase system"/>
    <property type="evidence" value="ECO:0007669"/>
    <property type="project" value="UniProtKB-KW"/>
</dbReference>
<dbReference type="InterPro" id="IPR001633">
    <property type="entry name" value="EAL_dom"/>
</dbReference>
<dbReference type="EMBL" id="LAZR01003289">
    <property type="protein sequence ID" value="KKN19928.1"/>
    <property type="molecule type" value="Genomic_DNA"/>
</dbReference>
<dbReference type="AlphaFoldDB" id="A0A0F9RRG7"/>
<dbReference type="InterPro" id="IPR000032">
    <property type="entry name" value="HPr-like"/>
</dbReference>
<evidence type="ECO:0000259" key="4">
    <source>
        <dbReference type="PROSITE" id="PS50883"/>
    </source>
</evidence>
<evidence type="ECO:0000259" key="5">
    <source>
        <dbReference type="PROSITE" id="PS51350"/>
    </source>
</evidence>
<dbReference type="InterPro" id="IPR002114">
    <property type="entry name" value="PTS_HPr_Ser_P_site"/>
</dbReference>
<dbReference type="InterPro" id="IPR001020">
    <property type="entry name" value="PTS_HPr_His_P_site"/>
</dbReference>
<dbReference type="PRINTS" id="PR00107">
    <property type="entry name" value="PHOSPHOCPHPR"/>
</dbReference>
<keyword evidence="2" id="KW-0963">Cytoplasm</keyword>
<gene>
    <name evidence="6" type="ORF">LCGC14_0940820</name>
</gene>
<dbReference type="PANTHER" id="PTHR33705:SF2">
    <property type="entry name" value="PHOSPHOCARRIER PROTEIN NPR"/>
    <property type="match status" value="1"/>
</dbReference>
<sequence>MITEHFTIINKLGLHARAAAKFVTTASNFDSEITVARLDRKVNGKSIMGVMMLAAAKGTEIEVTAEGQDARQALDSLKALISDYFGEGE</sequence>
<organism evidence="6">
    <name type="scientific">marine sediment metagenome</name>
    <dbReference type="NCBI Taxonomy" id="412755"/>
    <lineage>
        <taxon>unclassified sequences</taxon>
        <taxon>metagenomes</taxon>
        <taxon>ecological metagenomes</taxon>
    </lineage>
</organism>
<comment type="caution">
    <text evidence="6">The sequence shown here is derived from an EMBL/GenBank/DDBJ whole genome shotgun (WGS) entry which is preliminary data.</text>
</comment>
<evidence type="ECO:0008006" key="7">
    <source>
        <dbReference type="Google" id="ProtNLM"/>
    </source>
</evidence>
<evidence type="ECO:0000313" key="6">
    <source>
        <dbReference type="EMBL" id="KKN19928.1"/>
    </source>
</evidence>
<dbReference type="Gene3D" id="3.30.1340.10">
    <property type="entry name" value="HPr-like"/>
    <property type="match status" value="1"/>
</dbReference>
<proteinExistence type="predicted"/>
<dbReference type="PROSITE" id="PS51350">
    <property type="entry name" value="PTS_HPR_DOM"/>
    <property type="match status" value="1"/>
</dbReference>
<name>A0A0F9RRG7_9ZZZZ</name>
<comment type="subcellular location">
    <subcellularLocation>
        <location evidence="1">Cytoplasm</location>
    </subcellularLocation>
</comment>
<accession>A0A0F9RRG7</accession>
<dbReference type="PROSITE" id="PS50883">
    <property type="entry name" value="EAL"/>
    <property type="match status" value="1"/>
</dbReference>
<feature type="domain" description="HPr" evidence="5">
    <location>
        <begin position="1"/>
        <end position="88"/>
    </location>
</feature>
<reference evidence="6" key="1">
    <citation type="journal article" date="2015" name="Nature">
        <title>Complex archaea that bridge the gap between prokaryotes and eukaryotes.</title>
        <authorList>
            <person name="Spang A."/>
            <person name="Saw J.H."/>
            <person name="Jorgensen S.L."/>
            <person name="Zaremba-Niedzwiedzka K."/>
            <person name="Martijn J."/>
            <person name="Lind A.E."/>
            <person name="van Eijk R."/>
            <person name="Schleper C."/>
            <person name="Guy L."/>
            <person name="Ettema T.J."/>
        </authorList>
    </citation>
    <scope>NUCLEOTIDE SEQUENCE</scope>
</reference>
<keyword evidence="3" id="KW-0598">Phosphotransferase system</keyword>
<dbReference type="PANTHER" id="PTHR33705">
    <property type="entry name" value="PHOSPHOCARRIER PROTEIN HPR"/>
    <property type="match status" value="1"/>
</dbReference>
<evidence type="ECO:0000256" key="1">
    <source>
        <dbReference type="ARBA" id="ARBA00004496"/>
    </source>
</evidence>
<dbReference type="NCBIfam" id="TIGR01003">
    <property type="entry name" value="PTS_HPr_family"/>
    <property type="match status" value="1"/>
</dbReference>
<evidence type="ECO:0000256" key="2">
    <source>
        <dbReference type="ARBA" id="ARBA00022490"/>
    </source>
</evidence>